<dbReference type="Gene3D" id="3.40.50.150">
    <property type="entry name" value="Vaccinia Virus protein VP39"/>
    <property type="match status" value="2"/>
</dbReference>
<organism evidence="1 2">
    <name type="scientific">Luteolibacter soli</name>
    <dbReference type="NCBI Taxonomy" id="3135280"/>
    <lineage>
        <taxon>Bacteria</taxon>
        <taxon>Pseudomonadati</taxon>
        <taxon>Verrucomicrobiota</taxon>
        <taxon>Verrucomicrobiia</taxon>
        <taxon>Verrucomicrobiales</taxon>
        <taxon>Verrucomicrobiaceae</taxon>
        <taxon>Luteolibacter</taxon>
    </lineage>
</organism>
<accession>A0ABU9B4M1</accession>
<comment type="caution">
    <text evidence="1">The sequence shown here is derived from an EMBL/GenBank/DDBJ whole genome shotgun (WGS) entry which is preliminary data.</text>
</comment>
<protein>
    <recommendedName>
        <fullName evidence="3">Methyltransferase domain-containing protein</fullName>
    </recommendedName>
</protein>
<evidence type="ECO:0000313" key="1">
    <source>
        <dbReference type="EMBL" id="MEK7954212.1"/>
    </source>
</evidence>
<evidence type="ECO:0008006" key="3">
    <source>
        <dbReference type="Google" id="ProtNLM"/>
    </source>
</evidence>
<proteinExistence type="predicted"/>
<dbReference type="RefSeq" id="WP_341407980.1">
    <property type="nucleotide sequence ID" value="NZ_JBBUKT010000017.1"/>
</dbReference>
<evidence type="ECO:0000313" key="2">
    <source>
        <dbReference type="Proteomes" id="UP001371305"/>
    </source>
</evidence>
<dbReference type="EMBL" id="JBBUKT010000017">
    <property type="protein sequence ID" value="MEK7954212.1"/>
    <property type="molecule type" value="Genomic_DNA"/>
</dbReference>
<gene>
    <name evidence="1" type="ORF">WKV53_27085</name>
</gene>
<dbReference type="SUPFAM" id="SSF53335">
    <property type="entry name" value="S-adenosyl-L-methionine-dependent methyltransferases"/>
    <property type="match status" value="2"/>
</dbReference>
<dbReference type="Proteomes" id="UP001371305">
    <property type="component" value="Unassembled WGS sequence"/>
</dbReference>
<keyword evidence="2" id="KW-1185">Reference proteome</keyword>
<dbReference type="CDD" id="cd02440">
    <property type="entry name" value="AdoMet_MTases"/>
    <property type="match status" value="1"/>
</dbReference>
<reference evidence="1 2" key="1">
    <citation type="submission" date="2024-04" db="EMBL/GenBank/DDBJ databases">
        <title>Luteolibacter sp. isolated from soil.</title>
        <authorList>
            <person name="An J."/>
        </authorList>
    </citation>
    <scope>NUCLEOTIDE SEQUENCE [LARGE SCALE GENOMIC DNA]</scope>
    <source>
        <strain evidence="1 2">Y139</strain>
    </source>
</reference>
<dbReference type="InterPro" id="IPR029063">
    <property type="entry name" value="SAM-dependent_MTases_sf"/>
</dbReference>
<name>A0ABU9B4M1_9BACT</name>
<sequence length="748" mass="83409">MSKGPNPIIFRGMVHHSLRPAADSLREHVTGPLAKLGDVDISFHSWDSVRITPPWAGESGVVVDAAEVSRWRPEAKGGGEPLDDFECTIGKAIEMDRGLEPEKTALRKALGPRQEPDTTDRPIKERFLILARQDSPAARRLRQLLSPLGQAEIILDSPGENGIWYGDDVVKGYGGLMSNSSPFPIITAWSRAMYHLERTLQQDEAVWFVEDDVAGNPSFFEALVRETAASGADFSGIDVVSRESDPAWDHWNLAEPWFRDPWRAFKPLSRKSARLIRAALDFREKHGCFTFHEILFPTLANQADLRCLDWMRSRDFRRLLTVFRFRPIVKEVAAGVCHPVKTEPAHELICTHPQPPSPRLEPLNLAGMPRFSVAAFADWSLQCEEYAWLVRFCRRSGARTVVEIGCGNSTLALLDAGCRVLSLEADPEWRNHVCRGLHQEREVEIRAPQKGGMPRPDDVVFRPDFVLVNAIFPGRAGNLEAVCTFGLSVADQVLLHDTRARNAVDLLADLEAAGYPVRRLPSSRGLACIGPRQTVARSGYWREIAKGYRGIKNTGWFREDLERWEIWFASEEPVRALEIGASDGVSANVMLDILFTHPASEVHCVELHNPANELSVQTREAFVENLTRRQDGRGIELYHGNFAEVLAWMIASDDYWESFDFIHLAACENPPHELLSAACQGWSLLKPGGVMVFGGLDHGSSAPPHCAWSAFEAAFRDQGDVLFEDNCAAFRKIGAACTGKMTKPLKGD</sequence>